<dbReference type="EMBL" id="OW150024">
    <property type="protein sequence ID" value="CAH2031386.1"/>
    <property type="molecule type" value="Genomic_DNA"/>
</dbReference>
<dbReference type="InterPro" id="IPR050644">
    <property type="entry name" value="PG_Glycine_Bridge_Synth"/>
</dbReference>
<protein>
    <submittedName>
        <fullName evidence="8">Acetyltransf_6 domain-containing protein</fullName>
    </submittedName>
</protein>
<dbReference type="Gene3D" id="3.40.630.30">
    <property type="match status" value="1"/>
</dbReference>
<dbReference type="SUPFAM" id="SSF55729">
    <property type="entry name" value="Acyl-CoA N-acyltransferases (Nat)"/>
    <property type="match status" value="2"/>
</dbReference>
<evidence type="ECO:0000256" key="1">
    <source>
        <dbReference type="ARBA" id="ARBA00009943"/>
    </source>
</evidence>
<comment type="similarity">
    <text evidence="1">Belongs to the FemABX family.</text>
</comment>
<reference evidence="8 9" key="1">
    <citation type="submission" date="2022-03" db="EMBL/GenBank/DDBJ databases">
        <authorList>
            <person name="Koch H."/>
        </authorList>
    </citation>
    <scope>NUCLEOTIDE SEQUENCE [LARGE SCALE GENOMIC DNA]</scope>
    <source>
        <strain evidence="8 9">G1</strain>
    </source>
</reference>
<evidence type="ECO:0000259" key="7">
    <source>
        <dbReference type="Pfam" id="PF13480"/>
    </source>
</evidence>
<evidence type="ECO:0000256" key="5">
    <source>
        <dbReference type="ARBA" id="ARBA00023315"/>
    </source>
</evidence>
<evidence type="ECO:0000256" key="3">
    <source>
        <dbReference type="ARBA" id="ARBA00022960"/>
    </source>
</evidence>
<evidence type="ECO:0000313" key="9">
    <source>
        <dbReference type="Proteomes" id="UP001295463"/>
    </source>
</evidence>
<dbReference type="RefSeq" id="WP_305732213.1">
    <property type="nucleotide sequence ID" value="NZ_OW150024.1"/>
</dbReference>
<dbReference type="InterPro" id="IPR016181">
    <property type="entry name" value="Acyl_CoA_acyltransferase"/>
</dbReference>
<dbReference type="InterPro" id="IPR038740">
    <property type="entry name" value="BioF2-like_GNAT_dom"/>
</dbReference>
<keyword evidence="4" id="KW-0573">Peptidoglycan synthesis</keyword>
<dbReference type="Pfam" id="PF13480">
    <property type="entry name" value="Acetyltransf_6"/>
    <property type="match status" value="1"/>
</dbReference>
<keyword evidence="3" id="KW-0133">Cell shape</keyword>
<name>A0ABM9D9W6_9BACT</name>
<dbReference type="PANTHER" id="PTHR36174">
    <property type="entry name" value="LIPID II:GLYCINE GLYCYLTRANSFERASE"/>
    <property type="match status" value="1"/>
</dbReference>
<gene>
    <name evidence="8" type="ORF">GEAMG1_1556</name>
</gene>
<dbReference type="PROSITE" id="PS51191">
    <property type="entry name" value="FEMABX"/>
    <property type="match status" value="1"/>
</dbReference>
<dbReference type="NCBIfam" id="TIGR03019">
    <property type="entry name" value="pepcterm_femAB"/>
    <property type="match status" value="1"/>
</dbReference>
<accession>A0ABM9D9W6</accession>
<evidence type="ECO:0000256" key="4">
    <source>
        <dbReference type="ARBA" id="ARBA00022984"/>
    </source>
</evidence>
<dbReference type="Proteomes" id="UP001295463">
    <property type="component" value="Chromosome"/>
</dbReference>
<evidence type="ECO:0000256" key="6">
    <source>
        <dbReference type="ARBA" id="ARBA00023316"/>
    </source>
</evidence>
<dbReference type="InterPro" id="IPR017469">
    <property type="entry name" value="PEP-CTERM_FemAB-rel"/>
</dbReference>
<evidence type="ECO:0000256" key="2">
    <source>
        <dbReference type="ARBA" id="ARBA00022679"/>
    </source>
</evidence>
<evidence type="ECO:0000313" key="8">
    <source>
        <dbReference type="EMBL" id="CAH2031386.1"/>
    </source>
</evidence>
<sequence>MDVTVQLYNEDQSAWDAFVASRPESTNYHRYGWRRVLEKSFGHRAMYLAARNDRNEICGVLPCIQLKSRLFGTFLVSLPFFNYGGLLCDETSTAAALLRTSRRMLEGSGSAHVELRHLARCDDIAATRQHKVTMILDLAADEEEQWHRLDPKVRNQVRKALKSGLVTMVGGLELLDGFYEVFSRNMRDLGTPVYGRDFFRNVLEEFPDSTRLLSVTLQGRTVASALLTWYRSTLEVPWASSIRDFRELCPNNLLYWEAIRFAIAGGAERFDFGRSTPDEGTFHFKKQWGARPVPLYWQYLLREGCGLPDLNPRNPKYRLAIQVWQRLPLMLTNLLGPHIVRCIP</sequence>
<keyword evidence="2" id="KW-0808">Transferase</keyword>
<organism evidence="8 9">
    <name type="scientific">Trichlorobacter ammonificans</name>
    <dbReference type="NCBI Taxonomy" id="2916410"/>
    <lineage>
        <taxon>Bacteria</taxon>
        <taxon>Pseudomonadati</taxon>
        <taxon>Thermodesulfobacteriota</taxon>
        <taxon>Desulfuromonadia</taxon>
        <taxon>Geobacterales</taxon>
        <taxon>Geobacteraceae</taxon>
        <taxon>Trichlorobacter</taxon>
    </lineage>
</organism>
<keyword evidence="5" id="KW-0012">Acyltransferase</keyword>
<dbReference type="PANTHER" id="PTHR36174:SF1">
    <property type="entry name" value="LIPID II:GLYCINE GLYCYLTRANSFERASE"/>
    <property type="match status" value="1"/>
</dbReference>
<feature type="domain" description="BioF2-like acetyltransferase" evidence="7">
    <location>
        <begin position="152"/>
        <end position="285"/>
    </location>
</feature>
<proteinExistence type="inferred from homology"/>
<dbReference type="InterPro" id="IPR003447">
    <property type="entry name" value="FEMABX"/>
</dbReference>
<keyword evidence="9" id="KW-1185">Reference proteome</keyword>
<keyword evidence="6" id="KW-0961">Cell wall biogenesis/degradation</keyword>